<dbReference type="InterPro" id="IPR036770">
    <property type="entry name" value="Ankyrin_rpt-contain_sf"/>
</dbReference>
<dbReference type="InterPro" id="IPR019002">
    <property type="entry name" value="Ribosome_biogenesis_Nop16"/>
</dbReference>
<feature type="region of interest" description="Disordered" evidence="6">
    <location>
        <begin position="140"/>
        <end position="166"/>
    </location>
</feature>
<comment type="subcellular location">
    <subcellularLocation>
        <location evidence="1">Nucleus</location>
        <location evidence="1">Nucleolus</location>
    </subcellularLocation>
</comment>
<feature type="compositionally biased region" description="Acidic residues" evidence="6">
    <location>
        <begin position="142"/>
        <end position="151"/>
    </location>
</feature>
<dbReference type="Gene3D" id="1.25.40.20">
    <property type="entry name" value="Ankyrin repeat-containing domain"/>
    <property type="match status" value="1"/>
</dbReference>
<sequence>MAIEQETAEGGDVASLLTSQDEKKGTALHEACRNGHLDVVRLLLLRGAPADARDGHGQSPFQVAAECPEKFEKLRGAFEAELFKRCATGDTAGAEALAKGGMDLKCTQAGYSPWAWARLFDATDTADRMEAIASGAVAAVDLDGEGDGDDGDVSRPGEGQSPENEEGVTSICDELCALDLLLWPPVSAFSFDAEVFLSLGESLQVEVHMPPLDVPSASMLFEKLQCCLQAVAPVGEFLPTAPALVPVLSSDSSEAAALAGSTTVTLYLDQSTDGFQVKLAGEAPGTVQLVGGSIWALSQAIEKLRQLLLLHRRPSLDSARLPALCLHGKTNPTPSAESAVLMDLWDLSSEEQLQALQQMARWQIRQFWVPVPHANFSYRWLQDVFEARRICSHIGAELVPVIDEKSDTVALAQFQGANNVGWRLQPNSSAECHEVWPTLRSAGHTNVRLTVMVALDKRKALQQVNQLCKDLARQSSRIGLLLECELHDLKLFPMDQALKIGFAHGTALGVLFRERRGGQLGRLPPHVWHPPTATASQWAATLWEKTRSISEVFPSFSKCLVLEVPVFGAPWAGRGTAWRPSWCLLSSFLAAGMHCSSEVEATRLPQLLQGQFFGDSSGSLAWELWNASASLDEDFLTSLFSLLAGEMPRLDDEGISSANAWYAHLTERRLRLRRFRSEGEAPLPARVPGRAESFEGSRTPCLSAGMLASSLVGIEWLRFACRVYLLLAKHSRRSSPDLHSSLQALPPAKQSDVRNGFLALLHRTIHGVVDLPENGWWEESEAMEAEASQAEALWAGGLRLGAALDLHPWQELEKKRTGKARMDLHAGLRLKDDQELSACLWVLEAALGEDGRNCPSFQEFLAMADISVSDVTPPSSAPSFGSASSYGRSAAPEIPQLRLQLQGLLSPGAPSPTAKSFFSSEEESAAASEKSPVVQMSPLGGSEQSQLRVSRGFLDSESDVSLLMLSIEQSLLSEPRTVKEKKVQKKHFNVKQIQAGGQGAFTLSTFQRVGALWRSAFTRAFAQVVDPELRKRFDKGKTLKENMEQTNLKEMYKDVLPKKIPKKGAHPVKVNEEEAPICKELLKKHGDDYEKMHWDIKVNVFQWTARQCEKKVKALKAGKVRSMKAEILSGHGMDWRRPLYGKPKDRNVFGH</sequence>
<comment type="similarity">
    <text evidence="2">Belongs to the NOP16 family.</text>
</comment>
<organism evidence="7 8">
    <name type="scientific">Durusdinium trenchii</name>
    <dbReference type="NCBI Taxonomy" id="1381693"/>
    <lineage>
        <taxon>Eukaryota</taxon>
        <taxon>Sar</taxon>
        <taxon>Alveolata</taxon>
        <taxon>Dinophyceae</taxon>
        <taxon>Suessiales</taxon>
        <taxon>Symbiodiniaceae</taxon>
        <taxon>Durusdinium</taxon>
    </lineage>
</organism>
<keyword evidence="4" id="KW-0539">Nucleus</keyword>
<dbReference type="PROSITE" id="PS50088">
    <property type="entry name" value="ANK_REPEAT"/>
    <property type="match status" value="1"/>
</dbReference>
<evidence type="ECO:0000313" key="7">
    <source>
        <dbReference type="EMBL" id="CAK9090315.1"/>
    </source>
</evidence>
<dbReference type="PANTHER" id="PTHR13243">
    <property type="entry name" value="HSPC111 PROTEIN-RELATED"/>
    <property type="match status" value="1"/>
</dbReference>
<dbReference type="PROSITE" id="PS50297">
    <property type="entry name" value="ANK_REP_REGION"/>
    <property type="match status" value="1"/>
</dbReference>
<evidence type="ECO:0000256" key="1">
    <source>
        <dbReference type="ARBA" id="ARBA00004604"/>
    </source>
</evidence>
<dbReference type="EMBL" id="CAXAMN010024829">
    <property type="protein sequence ID" value="CAK9090315.1"/>
    <property type="molecule type" value="Genomic_DNA"/>
</dbReference>
<keyword evidence="8" id="KW-1185">Reference proteome</keyword>
<accession>A0ABP0QPX0</accession>
<evidence type="ECO:0000256" key="6">
    <source>
        <dbReference type="SAM" id="MobiDB-lite"/>
    </source>
</evidence>
<dbReference type="Pfam" id="PF13857">
    <property type="entry name" value="Ank_5"/>
    <property type="match status" value="1"/>
</dbReference>
<keyword evidence="5" id="KW-0040">ANK repeat</keyword>
<evidence type="ECO:0000256" key="5">
    <source>
        <dbReference type="PROSITE-ProRule" id="PRU00023"/>
    </source>
</evidence>
<proteinExistence type="inferred from homology"/>
<comment type="caution">
    <text evidence="7">The sequence shown here is derived from an EMBL/GenBank/DDBJ whole genome shotgun (WGS) entry which is preliminary data.</text>
</comment>
<dbReference type="PANTHER" id="PTHR13243:SF1">
    <property type="entry name" value="NUCLEOLAR PROTEIN 16"/>
    <property type="match status" value="1"/>
</dbReference>
<dbReference type="Proteomes" id="UP001642484">
    <property type="component" value="Unassembled WGS sequence"/>
</dbReference>
<dbReference type="InterPro" id="IPR002110">
    <property type="entry name" value="Ankyrin_rpt"/>
</dbReference>
<dbReference type="Pfam" id="PF09420">
    <property type="entry name" value="Nop16"/>
    <property type="match status" value="1"/>
</dbReference>
<dbReference type="SUPFAM" id="SSF48403">
    <property type="entry name" value="Ankyrin repeat"/>
    <property type="match status" value="1"/>
</dbReference>
<name>A0ABP0QPX0_9DINO</name>
<evidence type="ECO:0000256" key="3">
    <source>
        <dbReference type="ARBA" id="ARBA00015522"/>
    </source>
</evidence>
<feature type="repeat" description="ANK" evidence="5">
    <location>
        <begin position="23"/>
        <end position="55"/>
    </location>
</feature>
<evidence type="ECO:0000313" key="8">
    <source>
        <dbReference type="Proteomes" id="UP001642484"/>
    </source>
</evidence>
<reference evidence="7 8" key="1">
    <citation type="submission" date="2024-02" db="EMBL/GenBank/DDBJ databases">
        <authorList>
            <person name="Chen Y."/>
            <person name="Shah S."/>
            <person name="Dougan E. K."/>
            <person name="Thang M."/>
            <person name="Chan C."/>
        </authorList>
    </citation>
    <scope>NUCLEOTIDE SEQUENCE [LARGE SCALE GENOMIC DNA]</scope>
</reference>
<gene>
    <name evidence="7" type="ORF">CCMP2556_LOCUS43409</name>
</gene>
<dbReference type="SMART" id="SM00248">
    <property type="entry name" value="ANK"/>
    <property type="match status" value="1"/>
</dbReference>
<evidence type="ECO:0000256" key="2">
    <source>
        <dbReference type="ARBA" id="ARBA00008479"/>
    </source>
</evidence>
<evidence type="ECO:0000256" key="4">
    <source>
        <dbReference type="ARBA" id="ARBA00023242"/>
    </source>
</evidence>
<protein>
    <recommendedName>
        <fullName evidence="3">Nucleolar protein 16</fullName>
    </recommendedName>
</protein>